<keyword evidence="3" id="KW-1185">Reference proteome</keyword>
<dbReference type="Proteomes" id="UP000196877">
    <property type="component" value="Chromosome"/>
</dbReference>
<dbReference type="RefSeq" id="WP_006637571.1">
    <property type="nucleotide sequence ID" value="NZ_BORD01000003.1"/>
</dbReference>
<feature type="transmembrane region" description="Helical" evidence="1">
    <location>
        <begin position="228"/>
        <end position="246"/>
    </location>
</feature>
<sequence>MNIVQLFFKSTYSPPAIAKTRFQGVGKTILYVFLLSILAALPNLYHISSGVVQTMNSFQSALKEFPAFTIKDGSLHTDAKEPIESQSFGFVIVLDPTGSYGTKQIQDKRNSVGILKDKLVIAMDGQAQEMPYKMLPESMAKQDILSLVEQNKAVVVPVLCVLLFLSTAAGKFINVTVLAVIGLFIRNSLKKKLSYKQLWVMSAYSITLATAFFVIMDSLQAVVPSQQLLYWFVNFIMLFLAVKEIPPAKSAA</sequence>
<keyword evidence="1" id="KW-0812">Transmembrane</keyword>
<evidence type="ECO:0000313" key="3">
    <source>
        <dbReference type="Proteomes" id="UP000196877"/>
    </source>
</evidence>
<feature type="transmembrane region" description="Helical" evidence="1">
    <location>
        <begin position="29"/>
        <end position="47"/>
    </location>
</feature>
<dbReference type="GeneID" id="92854130"/>
<evidence type="ECO:0008006" key="4">
    <source>
        <dbReference type="Google" id="ProtNLM"/>
    </source>
</evidence>
<name>A0ABN5ADS5_9BACI</name>
<accession>A0ABN5ADS5</accession>
<feature type="transmembrane region" description="Helical" evidence="1">
    <location>
        <begin position="197"/>
        <end position="216"/>
    </location>
</feature>
<dbReference type="EMBL" id="CP021920">
    <property type="protein sequence ID" value="ASB88352.1"/>
    <property type="molecule type" value="Genomic_DNA"/>
</dbReference>
<feature type="transmembrane region" description="Helical" evidence="1">
    <location>
        <begin position="154"/>
        <end position="185"/>
    </location>
</feature>
<dbReference type="InterPro" id="IPR009574">
    <property type="entry name" value="DUF1189"/>
</dbReference>
<proteinExistence type="predicted"/>
<organism evidence="2 3">
    <name type="scientific">Bacillus sonorensis</name>
    <dbReference type="NCBI Taxonomy" id="119858"/>
    <lineage>
        <taxon>Bacteria</taxon>
        <taxon>Bacillati</taxon>
        <taxon>Bacillota</taxon>
        <taxon>Bacilli</taxon>
        <taxon>Bacillales</taxon>
        <taxon>Bacillaceae</taxon>
        <taxon>Bacillus</taxon>
    </lineage>
</organism>
<evidence type="ECO:0000256" key="1">
    <source>
        <dbReference type="SAM" id="Phobius"/>
    </source>
</evidence>
<keyword evidence="1" id="KW-0472">Membrane</keyword>
<protein>
    <recommendedName>
        <fullName evidence="4">DUF1189 domain-containing protein</fullName>
    </recommendedName>
</protein>
<keyword evidence="1" id="KW-1133">Transmembrane helix</keyword>
<gene>
    <name evidence="2" type="ORF">S101395_01843</name>
</gene>
<reference evidence="2 3" key="1">
    <citation type="submission" date="2017-06" db="EMBL/GenBank/DDBJ databases">
        <title>Genome sequence of Bacillus sonorensis strain SRCM101395.</title>
        <authorList>
            <person name="Cho S.H."/>
        </authorList>
    </citation>
    <scope>NUCLEOTIDE SEQUENCE [LARGE SCALE GENOMIC DNA]</scope>
    <source>
        <strain evidence="2 3">SRCM101395</strain>
    </source>
</reference>
<dbReference type="Pfam" id="PF06691">
    <property type="entry name" value="DUF1189"/>
    <property type="match status" value="1"/>
</dbReference>
<evidence type="ECO:0000313" key="2">
    <source>
        <dbReference type="EMBL" id="ASB88352.1"/>
    </source>
</evidence>